<keyword evidence="3" id="KW-1185">Reference proteome</keyword>
<keyword evidence="1" id="KW-0472">Membrane</keyword>
<dbReference type="PIRSF" id="PIRSF011386">
    <property type="entry name" value="FixH"/>
    <property type="match status" value="1"/>
</dbReference>
<dbReference type="InterPro" id="IPR018037">
    <property type="entry name" value="FixH_proteobacterial"/>
</dbReference>
<gene>
    <name evidence="2" type="ORF">QNA08_07245</name>
</gene>
<feature type="transmembrane region" description="Helical" evidence="1">
    <location>
        <begin position="21"/>
        <end position="45"/>
    </location>
</feature>
<sequence length="172" mass="18533">MPPSASLANDNRRPREITGRMVLMCLLAFFGVILVANVFLVRVAVSTFGGVETDSAYKAGLAFSRELAAARAQDARRWQIGAAFGARDASGERPLTVDLRDAKGMPLAGHAVTARLSHPTDARLDHAIALEEEALGMFRGQTSAAPGQWDLVIEAVRGGERSFRSKSRVTLR</sequence>
<dbReference type="EMBL" id="JASJEV010000003">
    <property type="protein sequence ID" value="MDJ1158027.1"/>
    <property type="molecule type" value="Genomic_DNA"/>
</dbReference>
<evidence type="ECO:0000256" key="1">
    <source>
        <dbReference type="SAM" id="Phobius"/>
    </source>
</evidence>
<keyword evidence="1" id="KW-0812">Transmembrane</keyword>
<comment type="caution">
    <text evidence="2">The sequence shown here is derived from an EMBL/GenBank/DDBJ whole genome shotgun (WGS) entry which is preliminary data.</text>
</comment>
<dbReference type="Proteomes" id="UP001321492">
    <property type="component" value="Unassembled WGS sequence"/>
</dbReference>
<organism evidence="2 3">
    <name type="scientific">Chelatococcus albus</name>
    <dbReference type="NCBI Taxonomy" id="3047466"/>
    <lineage>
        <taxon>Bacteria</taxon>
        <taxon>Pseudomonadati</taxon>
        <taxon>Pseudomonadota</taxon>
        <taxon>Alphaproteobacteria</taxon>
        <taxon>Hyphomicrobiales</taxon>
        <taxon>Chelatococcaceae</taxon>
        <taxon>Chelatococcus</taxon>
    </lineage>
</organism>
<protein>
    <submittedName>
        <fullName evidence="2">FixH family protein</fullName>
    </submittedName>
</protein>
<accession>A0ABT7AF75</accession>
<dbReference type="RefSeq" id="WP_283740009.1">
    <property type="nucleotide sequence ID" value="NZ_JASJEV010000003.1"/>
</dbReference>
<dbReference type="Pfam" id="PF05751">
    <property type="entry name" value="FixH"/>
    <property type="match status" value="1"/>
</dbReference>
<evidence type="ECO:0000313" key="3">
    <source>
        <dbReference type="Proteomes" id="UP001321492"/>
    </source>
</evidence>
<proteinExistence type="predicted"/>
<reference evidence="2 3" key="1">
    <citation type="submission" date="2023-05" db="EMBL/GenBank/DDBJ databases">
        <title>Chelatococcus sp. nov., a moderately thermophilic bacterium isolated from hot spring microbial mat.</title>
        <authorList>
            <person name="Hu C.-J."/>
            <person name="Li W.-J."/>
        </authorList>
    </citation>
    <scope>NUCLEOTIDE SEQUENCE [LARGE SCALE GENOMIC DNA]</scope>
    <source>
        <strain evidence="2 3">SYSU G07232</strain>
    </source>
</reference>
<dbReference type="InterPro" id="IPR008620">
    <property type="entry name" value="FixH"/>
</dbReference>
<name>A0ABT7AF75_9HYPH</name>
<evidence type="ECO:0000313" key="2">
    <source>
        <dbReference type="EMBL" id="MDJ1158027.1"/>
    </source>
</evidence>
<keyword evidence="1" id="KW-1133">Transmembrane helix</keyword>